<dbReference type="Gene3D" id="1.20.58.340">
    <property type="entry name" value="Magnesium transport protein CorA, transmembrane region"/>
    <property type="match status" value="1"/>
</dbReference>
<evidence type="ECO:0000313" key="7">
    <source>
        <dbReference type="Proteomes" id="UP000037696"/>
    </source>
</evidence>
<keyword evidence="7" id="KW-1185">Reference proteome</keyword>
<comment type="subcellular location">
    <subcellularLocation>
        <location evidence="1">Membrane</location>
        <topology evidence="1">Multi-pass membrane protein</topology>
    </subcellularLocation>
</comment>
<feature type="transmembrane region" description="Helical" evidence="5">
    <location>
        <begin position="425"/>
        <end position="446"/>
    </location>
</feature>
<reference evidence="6 7" key="1">
    <citation type="submission" date="2015-08" db="EMBL/GenBank/DDBJ databases">
        <title>Genome sequencing of Penicillium nordicum.</title>
        <authorList>
            <person name="Nguyen H.D."/>
            <person name="Seifert K.A."/>
        </authorList>
    </citation>
    <scope>NUCLEOTIDE SEQUENCE [LARGE SCALE GENOMIC DNA]</scope>
    <source>
        <strain evidence="6 7">DAOMC 185683</strain>
    </source>
</reference>
<evidence type="ECO:0000256" key="3">
    <source>
        <dbReference type="ARBA" id="ARBA00022989"/>
    </source>
</evidence>
<comment type="caution">
    <text evidence="6">The sequence shown here is derived from an EMBL/GenBank/DDBJ whole genome shotgun (WGS) entry which is preliminary data.</text>
</comment>
<sequence>MGGWRLGRAQFYLVSKERQEVSTKAERESHLARPKIRFTNPWGCAPSTFDLQFFESTTFWSTTYFAMSGINCSCPSLRLSQCGQDGTWQTSQAYPESFSPHYGNPSITPDAQICLIFASANKIRTCQRCRTTFTQTFQMPEKWWSTSYKTSNGYFGCETTRQAGVVTGFNTWAYFEIKHVRANLTYDWIKLNIFTRWVASTNQTILFLFDPALSIQELILQSLSNSPPSHSQSRIPFWPYSHAFEIIANLEEAAVWAIRNQVRAIEKETNPAIARRPDYRRMHDIARHAIHVNENLDVSVQNIETILTHYALYMISKREESYLGADEDIRNQLEFFRGYIANLRQRSSSNEKRLQNEIQLAFNTVAQANAETSVEIGRAAQIDSSAMKTIAFVTLTFLPPTFISSIFSMSFFQCGDNGWGMSNKFWIYWAVAVPTTIATVLIWQYWYKLVPSFHHKPMVVPRSKERV</sequence>
<accession>A0A0M8P1N0</accession>
<evidence type="ECO:0000313" key="6">
    <source>
        <dbReference type="EMBL" id="KOS38590.1"/>
    </source>
</evidence>
<keyword evidence="2 5" id="KW-0812">Transmembrane</keyword>
<evidence type="ECO:0000256" key="5">
    <source>
        <dbReference type="SAM" id="Phobius"/>
    </source>
</evidence>
<proteinExistence type="predicted"/>
<keyword evidence="4 5" id="KW-0472">Membrane</keyword>
<dbReference type="STRING" id="229535.A0A0M8P1N0"/>
<evidence type="ECO:0000256" key="2">
    <source>
        <dbReference type="ARBA" id="ARBA00022692"/>
    </source>
</evidence>
<dbReference type="AlphaFoldDB" id="A0A0M8P1N0"/>
<dbReference type="Proteomes" id="UP000037696">
    <property type="component" value="Unassembled WGS sequence"/>
</dbReference>
<evidence type="ECO:0000256" key="1">
    <source>
        <dbReference type="ARBA" id="ARBA00004141"/>
    </source>
</evidence>
<dbReference type="GO" id="GO:0016020">
    <property type="term" value="C:membrane"/>
    <property type="evidence" value="ECO:0007669"/>
    <property type="project" value="UniProtKB-SubCell"/>
</dbReference>
<feature type="transmembrane region" description="Helical" evidence="5">
    <location>
        <begin position="390"/>
        <end position="413"/>
    </location>
</feature>
<dbReference type="OrthoDB" id="5207033at2759"/>
<dbReference type="SUPFAM" id="SSF144083">
    <property type="entry name" value="Magnesium transport protein CorA, transmembrane region"/>
    <property type="match status" value="1"/>
</dbReference>
<gene>
    <name evidence="6" type="ORF">ACN38_g10592</name>
</gene>
<dbReference type="InterPro" id="IPR045863">
    <property type="entry name" value="CorA_TM1_TM2"/>
</dbReference>
<protein>
    <submittedName>
        <fullName evidence="6">Uncharacterized protein</fullName>
    </submittedName>
</protein>
<organism evidence="6 7">
    <name type="scientific">Penicillium nordicum</name>
    <dbReference type="NCBI Taxonomy" id="229535"/>
    <lineage>
        <taxon>Eukaryota</taxon>
        <taxon>Fungi</taxon>
        <taxon>Dikarya</taxon>
        <taxon>Ascomycota</taxon>
        <taxon>Pezizomycotina</taxon>
        <taxon>Eurotiomycetes</taxon>
        <taxon>Eurotiomycetidae</taxon>
        <taxon>Eurotiales</taxon>
        <taxon>Aspergillaceae</taxon>
        <taxon>Penicillium</taxon>
    </lineage>
</organism>
<dbReference type="EMBL" id="LHQQ01000244">
    <property type="protein sequence ID" value="KOS38590.1"/>
    <property type="molecule type" value="Genomic_DNA"/>
</dbReference>
<name>A0A0M8P1N0_9EURO</name>
<keyword evidence="3 5" id="KW-1133">Transmembrane helix</keyword>
<evidence type="ECO:0000256" key="4">
    <source>
        <dbReference type="ARBA" id="ARBA00023136"/>
    </source>
</evidence>